<dbReference type="Proteomes" id="UP000230750">
    <property type="component" value="Unassembled WGS sequence"/>
</dbReference>
<protein>
    <submittedName>
        <fullName evidence="1">Uncharacterized protein</fullName>
    </submittedName>
</protein>
<dbReference type="EMBL" id="MRZV01000404">
    <property type="protein sequence ID" value="PIK50793.1"/>
    <property type="molecule type" value="Genomic_DNA"/>
</dbReference>
<comment type="caution">
    <text evidence="1">The sequence shown here is derived from an EMBL/GenBank/DDBJ whole genome shotgun (WGS) entry which is preliminary data.</text>
</comment>
<name>A0A2G8KS06_STIJA</name>
<accession>A0A2G8KS06</accession>
<proteinExistence type="predicted"/>
<organism evidence="1 2">
    <name type="scientific">Stichopus japonicus</name>
    <name type="common">Sea cucumber</name>
    <dbReference type="NCBI Taxonomy" id="307972"/>
    <lineage>
        <taxon>Eukaryota</taxon>
        <taxon>Metazoa</taxon>
        <taxon>Echinodermata</taxon>
        <taxon>Eleutherozoa</taxon>
        <taxon>Echinozoa</taxon>
        <taxon>Holothuroidea</taxon>
        <taxon>Aspidochirotacea</taxon>
        <taxon>Aspidochirotida</taxon>
        <taxon>Stichopodidae</taxon>
        <taxon>Apostichopus</taxon>
    </lineage>
</organism>
<reference evidence="1 2" key="1">
    <citation type="journal article" date="2017" name="PLoS Biol.">
        <title>The sea cucumber genome provides insights into morphological evolution and visceral regeneration.</title>
        <authorList>
            <person name="Zhang X."/>
            <person name="Sun L."/>
            <person name="Yuan J."/>
            <person name="Sun Y."/>
            <person name="Gao Y."/>
            <person name="Zhang L."/>
            <person name="Li S."/>
            <person name="Dai H."/>
            <person name="Hamel J.F."/>
            <person name="Liu C."/>
            <person name="Yu Y."/>
            <person name="Liu S."/>
            <person name="Lin W."/>
            <person name="Guo K."/>
            <person name="Jin S."/>
            <person name="Xu P."/>
            <person name="Storey K.B."/>
            <person name="Huan P."/>
            <person name="Zhang T."/>
            <person name="Zhou Y."/>
            <person name="Zhang J."/>
            <person name="Lin C."/>
            <person name="Li X."/>
            <person name="Xing L."/>
            <person name="Huo D."/>
            <person name="Sun M."/>
            <person name="Wang L."/>
            <person name="Mercier A."/>
            <person name="Li F."/>
            <person name="Yang H."/>
            <person name="Xiang J."/>
        </authorList>
    </citation>
    <scope>NUCLEOTIDE SEQUENCE [LARGE SCALE GENOMIC DNA]</scope>
    <source>
        <strain evidence="1">Shaxun</strain>
        <tissue evidence="1">Muscle</tissue>
    </source>
</reference>
<dbReference type="PANTHER" id="PTHR17609">
    <property type="entry name" value="HMG DOMAIN-CONTAINING PROTEIN 3"/>
    <property type="match status" value="1"/>
</dbReference>
<evidence type="ECO:0000313" key="1">
    <source>
        <dbReference type="EMBL" id="PIK50793.1"/>
    </source>
</evidence>
<evidence type="ECO:0000313" key="2">
    <source>
        <dbReference type="Proteomes" id="UP000230750"/>
    </source>
</evidence>
<keyword evidence="2" id="KW-1185">Reference proteome</keyword>
<dbReference type="OrthoDB" id="8948380at2759"/>
<sequence length="676" mass="76509">MAEDVSKCHVCGDVYPSAAVLYGIIDAIISILHQSTKHRLLSEKMTFSRTEVNPCQRDVPCAVSIVRHHPEDKELLHEEKRNAEEVLERGNPRERNVKKEKVQQKTDLVDDANEVSISRNTQDRVTCEMCSRTLQKCSLKRHIEQQHGEDRKAYGVCVDSENGIYMVRKTNSGVNFPCHVQKKVCDAVTKEVLCEISECIHTAEIASRSGYKSFECRHLQIASKCAPEPDVVVLEDDILHSLSSEGEHKLISDSSIKGAKSIRAKAEANNCQAVIQFPSTTGDIYLHYSVFDGTRGYNISELAPGLDSNNETDQKICEDRLTSSVKQSEIYPPDKGDVIKQMTKYLLDQKKIQHPIPEAWKKRKKIPDHFVPTETTAFRVIYLYPSQHSYQIKPKYQEVTDGIHNYNDLFLITYEVLNILESSVASHIAIGSQVECFNKAMNINLNTSTVIGAYLHFVGMSQRTYDFTCISCGYYPPLIVMDLDKKGAFHCDSSQMELPEMSPESDVVNAEEFWQNVVRHQVAGGFLKSGTENPFPVIPGYQNWAPYIAPNSRGSVVINTEHRKVSRSTGKLEEEVHNMTEERLIELLYNSTTRTVRELGQGLRITGLSKMAKADIIRHIQNAISSDENKFHKVFKKAWGSSGGWAILYVHMALFMQLNLLSGLRVQEIMWTFLQV</sequence>
<gene>
    <name evidence="1" type="ORF">BSL78_12323</name>
</gene>
<dbReference type="InterPro" id="IPR039598">
    <property type="entry name" value="HMGXB3"/>
</dbReference>
<dbReference type="AlphaFoldDB" id="A0A2G8KS06"/>
<dbReference type="PANTHER" id="PTHR17609:SF3">
    <property type="entry name" value="SAP DOMAIN-CONTAINING PROTEIN"/>
    <property type="match status" value="1"/>
</dbReference>